<protein>
    <recommendedName>
        <fullName evidence="2">Ricin B lectin domain-containing protein</fullName>
    </recommendedName>
</protein>
<evidence type="ECO:0000256" key="1">
    <source>
        <dbReference type="SAM" id="SignalP"/>
    </source>
</evidence>
<gene>
    <name evidence="3" type="ORF">GCM10025791_14290</name>
</gene>
<organism evidence="3 4">
    <name type="scientific">Halioxenophilus aromaticivorans</name>
    <dbReference type="NCBI Taxonomy" id="1306992"/>
    <lineage>
        <taxon>Bacteria</taxon>
        <taxon>Pseudomonadati</taxon>
        <taxon>Pseudomonadota</taxon>
        <taxon>Gammaproteobacteria</taxon>
        <taxon>Alteromonadales</taxon>
        <taxon>Alteromonadaceae</taxon>
        <taxon>Halioxenophilus</taxon>
    </lineage>
</organism>
<dbReference type="InterPro" id="IPR012334">
    <property type="entry name" value="Pectin_lyas_fold"/>
</dbReference>
<dbReference type="EMBL" id="BAABLX010000009">
    <property type="protein sequence ID" value="GAA4937682.1"/>
    <property type="molecule type" value="Genomic_DNA"/>
</dbReference>
<proteinExistence type="predicted"/>
<comment type="caution">
    <text evidence="3">The sequence shown here is derived from an EMBL/GenBank/DDBJ whole genome shotgun (WGS) entry which is preliminary data.</text>
</comment>
<dbReference type="Pfam" id="PF14200">
    <property type="entry name" value="RicinB_lectin_2"/>
    <property type="match status" value="2"/>
</dbReference>
<evidence type="ECO:0000313" key="4">
    <source>
        <dbReference type="Proteomes" id="UP001409585"/>
    </source>
</evidence>
<dbReference type="Gene3D" id="2.80.10.50">
    <property type="match status" value="2"/>
</dbReference>
<keyword evidence="1" id="KW-0732">Signal</keyword>
<dbReference type="Gene3D" id="2.160.20.10">
    <property type="entry name" value="Single-stranded right-handed beta-helix, Pectin lyase-like"/>
    <property type="match status" value="1"/>
</dbReference>
<dbReference type="SUPFAM" id="SSF51126">
    <property type="entry name" value="Pectin lyase-like"/>
    <property type="match status" value="1"/>
</dbReference>
<evidence type="ECO:0000259" key="2">
    <source>
        <dbReference type="SMART" id="SM00458"/>
    </source>
</evidence>
<dbReference type="SMART" id="SM00710">
    <property type="entry name" value="PbH1"/>
    <property type="match status" value="5"/>
</dbReference>
<reference evidence="4" key="1">
    <citation type="journal article" date="2019" name="Int. J. Syst. Evol. Microbiol.">
        <title>The Global Catalogue of Microorganisms (GCM) 10K type strain sequencing project: providing services to taxonomists for standard genome sequencing and annotation.</title>
        <authorList>
            <consortium name="The Broad Institute Genomics Platform"/>
            <consortium name="The Broad Institute Genome Sequencing Center for Infectious Disease"/>
            <person name="Wu L."/>
            <person name="Ma J."/>
        </authorList>
    </citation>
    <scope>NUCLEOTIDE SEQUENCE [LARGE SCALE GENOMIC DNA]</scope>
    <source>
        <strain evidence="4">JCM 19134</strain>
    </source>
</reference>
<feature type="signal peptide" evidence="1">
    <location>
        <begin position="1"/>
        <end position="19"/>
    </location>
</feature>
<dbReference type="SUPFAM" id="SSF50370">
    <property type="entry name" value="Ricin B-like lectins"/>
    <property type="match status" value="1"/>
</dbReference>
<accession>A0AAV3U0H3</accession>
<dbReference type="InterPro" id="IPR011050">
    <property type="entry name" value="Pectin_lyase_fold/virulence"/>
</dbReference>
<evidence type="ECO:0000313" key="3">
    <source>
        <dbReference type="EMBL" id="GAA4937682.1"/>
    </source>
</evidence>
<dbReference type="AlphaFoldDB" id="A0AAV3U0H3"/>
<dbReference type="SMART" id="SM00458">
    <property type="entry name" value="RICIN"/>
    <property type="match status" value="1"/>
</dbReference>
<feature type="domain" description="Ricin B lectin" evidence="2">
    <location>
        <begin position="338"/>
        <end position="477"/>
    </location>
</feature>
<dbReference type="PROSITE" id="PS50231">
    <property type="entry name" value="RICIN_B_LECTIN"/>
    <property type="match status" value="1"/>
</dbReference>
<dbReference type="InterPro" id="IPR006626">
    <property type="entry name" value="PbH1"/>
</dbReference>
<name>A0AAV3U0H3_9ALTE</name>
<keyword evidence="4" id="KW-1185">Reference proteome</keyword>
<dbReference type="CDD" id="cd00161">
    <property type="entry name" value="beta-trefoil_Ricin-like"/>
    <property type="match status" value="1"/>
</dbReference>
<dbReference type="Proteomes" id="UP001409585">
    <property type="component" value="Unassembled WGS sequence"/>
</dbReference>
<dbReference type="InterPro" id="IPR000772">
    <property type="entry name" value="Ricin_B_lectin"/>
</dbReference>
<feature type="chain" id="PRO_5043786081" description="Ricin B lectin domain-containing protein" evidence="1">
    <location>
        <begin position="20"/>
        <end position="479"/>
    </location>
</feature>
<sequence length="479" mass="51133">MKIKTSSVLLILLSWHAQASADAEVSKLSDGSWSARVEGNAVYQGDRFFDAMNAAINNAGSGVINIRNSGESGPDGGNVYGIRPNSNQTLDFHGHQIHANGGELVVPIYCDRKNNVTVRNLSVTGNPRYGFWFRGCSDIVFENINMDLDNNNPVGLGIRVDASTGPASNLTLRGTINVNGSAGHAIETYSVDGFSIGDVTVTNSGGSGLLLNDSRNGSVGTVNGYNNNWGGGYATFRVANNNGPNVNVERVISRNSGRGFFSVSGSHGTTVNSVDIDTSFKQGIFLEDADNTHVLSGSVSNGNPNCQLVRTSNSSLRVSGCDAVGTPPGSNDNNGTVNGLYRIQPVHSGKTIDVANCATADGTNIQQWTWLNNACQQWQITPVDGVWHRLSPASAPNSSLEVDSFSTVNGGNLMLWHYWGGYNQQFRFQSAGSGKWRIINRNSELCADVAGLSTEDGANVTQWQCISGNNNQVFELIRQ</sequence>
<dbReference type="InterPro" id="IPR035992">
    <property type="entry name" value="Ricin_B-like_lectins"/>
</dbReference>
<dbReference type="RefSeq" id="WP_345419321.1">
    <property type="nucleotide sequence ID" value="NZ_AP031496.1"/>
</dbReference>